<gene>
    <name evidence="5" type="ORF">ANCDUO_04166</name>
</gene>
<dbReference type="AlphaFoldDB" id="A0A0C2H1R6"/>
<reference evidence="5 6" key="1">
    <citation type="submission" date="2013-12" db="EMBL/GenBank/DDBJ databases">
        <title>Draft genome of the parsitic nematode Ancylostoma duodenale.</title>
        <authorList>
            <person name="Mitreva M."/>
        </authorList>
    </citation>
    <scope>NUCLEOTIDE SEQUENCE [LARGE SCALE GENOMIC DNA]</scope>
    <source>
        <strain evidence="5 6">Zhejiang</strain>
    </source>
</reference>
<dbReference type="GO" id="GO:0016020">
    <property type="term" value="C:membrane"/>
    <property type="evidence" value="ECO:0007669"/>
    <property type="project" value="InterPro"/>
</dbReference>
<name>A0A0C2H1R6_9BILA</name>
<evidence type="ECO:0000313" key="5">
    <source>
        <dbReference type="EMBL" id="KIH65509.1"/>
    </source>
</evidence>
<feature type="transmembrane region" description="Helical" evidence="4">
    <location>
        <begin position="92"/>
        <end position="118"/>
    </location>
</feature>
<feature type="transmembrane region" description="Helical" evidence="4">
    <location>
        <begin position="37"/>
        <end position="58"/>
    </location>
</feature>
<keyword evidence="2 4" id="KW-1133">Transmembrane helix</keyword>
<evidence type="ECO:0000313" key="6">
    <source>
        <dbReference type="Proteomes" id="UP000054047"/>
    </source>
</evidence>
<organism evidence="5 6">
    <name type="scientific">Ancylostoma duodenale</name>
    <dbReference type="NCBI Taxonomy" id="51022"/>
    <lineage>
        <taxon>Eukaryota</taxon>
        <taxon>Metazoa</taxon>
        <taxon>Ecdysozoa</taxon>
        <taxon>Nematoda</taxon>
        <taxon>Chromadorea</taxon>
        <taxon>Rhabditida</taxon>
        <taxon>Rhabditina</taxon>
        <taxon>Rhabditomorpha</taxon>
        <taxon>Strongyloidea</taxon>
        <taxon>Ancylostomatidae</taxon>
        <taxon>Ancylostomatinae</taxon>
        <taxon>Ancylostoma</taxon>
    </lineage>
</organism>
<keyword evidence="3 4" id="KW-0472">Membrane</keyword>
<sequence>MWSILLAFARFVKKRRQLALATPLDYVFLVVGSLASFIHGAGFSVLGIVLGGMTTIFLRAQNSEFVLGEGKTDPNGLPGVTRKEFDDQVKLFCYYYLGLGIAMFTTSYVQVCAVLTLIDCLLTDGY</sequence>
<dbReference type="InterPro" id="IPR036640">
    <property type="entry name" value="ABC1_TM_sf"/>
</dbReference>
<dbReference type="EMBL" id="KN727522">
    <property type="protein sequence ID" value="KIH65509.1"/>
    <property type="molecule type" value="Genomic_DNA"/>
</dbReference>
<proteinExistence type="predicted"/>
<keyword evidence="1 4" id="KW-0812">Transmembrane</keyword>
<protein>
    <submittedName>
        <fullName evidence="5">Uncharacterized protein</fullName>
    </submittedName>
</protein>
<dbReference type="Gene3D" id="1.20.1560.10">
    <property type="entry name" value="ABC transporter type 1, transmembrane domain"/>
    <property type="match status" value="1"/>
</dbReference>
<evidence type="ECO:0000256" key="2">
    <source>
        <dbReference type="ARBA" id="ARBA00022989"/>
    </source>
</evidence>
<dbReference type="GO" id="GO:0005524">
    <property type="term" value="F:ATP binding"/>
    <property type="evidence" value="ECO:0007669"/>
    <property type="project" value="InterPro"/>
</dbReference>
<accession>A0A0C2H1R6</accession>
<evidence type="ECO:0000256" key="4">
    <source>
        <dbReference type="SAM" id="Phobius"/>
    </source>
</evidence>
<dbReference type="OrthoDB" id="6500128at2759"/>
<evidence type="ECO:0000256" key="1">
    <source>
        <dbReference type="ARBA" id="ARBA00022692"/>
    </source>
</evidence>
<dbReference type="Proteomes" id="UP000054047">
    <property type="component" value="Unassembled WGS sequence"/>
</dbReference>
<keyword evidence="6" id="KW-1185">Reference proteome</keyword>
<evidence type="ECO:0000256" key="3">
    <source>
        <dbReference type="ARBA" id="ARBA00023136"/>
    </source>
</evidence>